<gene>
    <name evidence="2" type="ORF">D3C88_06740</name>
</gene>
<dbReference type="Proteomes" id="UP000284508">
    <property type="component" value="Unassembled WGS sequence"/>
</dbReference>
<dbReference type="Gene3D" id="1.10.287.1240">
    <property type="match status" value="1"/>
</dbReference>
<dbReference type="RefSeq" id="WP_252350465.1">
    <property type="nucleotide sequence ID" value="NZ_BFVR01000066.1"/>
</dbReference>
<feature type="non-terminal residue" evidence="2">
    <location>
        <position position="1"/>
    </location>
</feature>
<dbReference type="InterPro" id="IPR058561">
    <property type="entry name" value="Exonuc_1_C"/>
</dbReference>
<evidence type="ECO:0000259" key="1">
    <source>
        <dbReference type="PROSITE" id="PS51785"/>
    </source>
</evidence>
<name>A0A418GPE5_ECOLX</name>
<organism evidence="2 3">
    <name type="scientific">Escherichia coli</name>
    <dbReference type="NCBI Taxonomy" id="562"/>
    <lineage>
        <taxon>Bacteria</taxon>
        <taxon>Pseudomonadati</taxon>
        <taxon>Pseudomonadota</taxon>
        <taxon>Gammaproteobacteria</taxon>
        <taxon>Enterobacterales</taxon>
        <taxon>Enterobacteriaceae</taxon>
        <taxon>Escherichia</taxon>
    </lineage>
</organism>
<dbReference type="AlphaFoldDB" id="A0A418GPE5"/>
<dbReference type="PROSITE" id="PS51785">
    <property type="entry name" value="EXOI_C"/>
    <property type="match status" value="1"/>
</dbReference>
<protein>
    <recommendedName>
        <fullName evidence="1">ExoI C-terminal domain-containing protein</fullName>
    </recommendedName>
</protein>
<comment type="caution">
    <text evidence="2">The sequence shown here is derived from an EMBL/GenBank/DDBJ whole genome shotgun (WGS) entry which is preliminary data.</text>
</comment>
<dbReference type="EMBL" id="QXHA01000384">
    <property type="protein sequence ID" value="RIB42670.1"/>
    <property type="molecule type" value="Genomic_DNA"/>
</dbReference>
<proteinExistence type="predicted"/>
<reference evidence="2 3" key="1">
    <citation type="journal article" date="2018" name="BMC Microbiol.">
        <title>Genome sequencing of strains of the most prevalent clonal group of O1:K1:H7 Escherichia coli that causes neonatal meningitis in France.</title>
        <authorList>
            <person name="Geslain G."/>
            <person name="Birgy A."/>
            <person name="Adiba S."/>
            <person name="Magnan M."/>
            <person name="Courroux C."/>
            <person name="Levy C."/>
            <person name="Cohen R."/>
            <person name="Bidet P."/>
            <person name="Bonacorsi S."/>
        </authorList>
    </citation>
    <scope>NUCLEOTIDE SEQUENCE [LARGE SCALE GENOMIC DNA]</scope>
    <source>
        <strain evidence="2 3">S308</strain>
    </source>
</reference>
<feature type="domain" description="ExoI C-terminal" evidence="1">
    <location>
        <begin position="1"/>
        <end position="47"/>
    </location>
</feature>
<sequence>EHRRQVFTPEFLQGYADELQMLAQQYADDKEKVALLKALWQYAEEIV</sequence>
<evidence type="ECO:0000313" key="3">
    <source>
        <dbReference type="Proteomes" id="UP000284508"/>
    </source>
</evidence>
<evidence type="ECO:0000313" key="2">
    <source>
        <dbReference type="EMBL" id="RIB42670.1"/>
    </source>
</evidence>
<accession>A0A418GPE5</accession>